<comment type="caution">
    <text evidence="1">The sequence shown here is derived from an EMBL/GenBank/DDBJ whole genome shotgun (WGS) entry which is preliminary data.</text>
</comment>
<evidence type="ECO:0000313" key="1">
    <source>
        <dbReference type="EMBL" id="MBB6199559.1"/>
    </source>
</evidence>
<reference evidence="1 2" key="1">
    <citation type="submission" date="2020-08" db="EMBL/GenBank/DDBJ databases">
        <title>Genomic Encyclopedia of Type Strains, Phase IV (KMG-V): Genome sequencing to study the core and pangenomes of soil and plant-associated prokaryotes.</title>
        <authorList>
            <person name="Whitman W."/>
        </authorList>
    </citation>
    <scope>NUCLEOTIDE SEQUENCE [LARGE SCALE GENOMIC DNA]</scope>
    <source>
        <strain evidence="1 2">SEMIA 4013</strain>
    </source>
</reference>
<sequence length="99" mass="10988">MMHRERSTDALHQFIVVEPFDRTDLLVVASNRESNAGTHRFAVDKDGARAAHSVLAPQVGAGQILAIAKEIAQMRARRDLAAYRPVVDSEFNDRHGNSH</sequence>
<organism evidence="1 2">
    <name type="scientific">Paraburkholderia fungorum</name>
    <dbReference type="NCBI Taxonomy" id="134537"/>
    <lineage>
        <taxon>Bacteria</taxon>
        <taxon>Pseudomonadati</taxon>
        <taxon>Pseudomonadota</taxon>
        <taxon>Betaproteobacteria</taxon>
        <taxon>Burkholderiales</taxon>
        <taxon>Burkholderiaceae</taxon>
        <taxon>Paraburkholderia</taxon>
    </lineage>
</organism>
<evidence type="ECO:0000313" key="2">
    <source>
        <dbReference type="Proteomes" id="UP000518681"/>
    </source>
</evidence>
<dbReference type="Proteomes" id="UP000518681">
    <property type="component" value="Unassembled WGS sequence"/>
</dbReference>
<evidence type="ECO:0008006" key="3">
    <source>
        <dbReference type="Google" id="ProtNLM"/>
    </source>
</evidence>
<dbReference type="AlphaFoldDB" id="A0AAW3UM00"/>
<name>A0AAW3UM00_9BURK</name>
<accession>A0AAW3UM00</accession>
<gene>
    <name evidence="1" type="ORF">GGD69_000380</name>
</gene>
<protein>
    <recommendedName>
        <fullName evidence="3">DUF1488 domain-containing protein</fullName>
    </recommendedName>
</protein>
<proteinExistence type="predicted"/>
<dbReference type="EMBL" id="JACIIK010000001">
    <property type="protein sequence ID" value="MBB6199559.1"/>
    <property type="molecule type" value="Genomic_DNA"/>
</dbReference>